<accession>A0A131ZBG6</accession>
<feature type="non-terminal residue" evidence="1">
    <location>
        <position position="1"/>
    </location>
</feature>
<proteinExistence type="predicted"/>
<protein>
    <submittedName>
        <fullName evidence="1">Uncharacterized protein</fullName>
    </submittedName>
</protein>
<organism evidence="1">
    <name type="scientific">Rhipicephalus appendiculatus</name>
    <name type="common">Brown ear tick</name>
    <dbReference type="NCBI Taxonomy" id="34631"/>
    <lineage>
        <taxon>Eukaryota</taxon>
        <taxon>Metazoa</taxon>
        <taxon>Ecdysozoa</taxon>
        <taxon>Arthropoda</taxon>
        <taxon>Chelicerata</taxon>
        <taxon>Arachnida</taxon>
        <taxon>Acari</taxon>
        <taxon>Parasitiformes</taxon>
        <taxon>Ixodida</taxon>
        <taxon>Ixodoidea</taxon>
        <taxon>Ixodidae</taxon>
        <taxon>Rhipicephalinae</taxon>
        <taxon>Rhipicephalus</taxon>
        <taxon>Rhipicephalus</taxon>
    </lineage>
</organism>
<reference evidence="1" key="1">
    <citation type="journal article" date="2016" name="Ticks Tick Borne Dis.">
        <title>De novo assembly and annotation of the salivary gland transcriptome of Rhipicephalus appendiculatus male and female ticks during blood feeding.</title>
        <authorList>
            <person name="de Castro M.H."/>
            <person name="de Klerk D."/>
            <person name="Pienaar R."/>
            <person name="Latif A.A."/>
            <person name="Rees D.J."/>
            <person name="Mans B.J."/>
        </authorList>
    </citation>
    <scope>NUCLEOTIDE SEQUENCE</scope>
    <source>
        <tissue evidence="1">Salivary glands</tissue>
    </source>
</reference>
<evidence type="ECO:0000313" key="1">
    <source>
        <dbReference type="EMBL" id="JAP87836.1"/>
    </source>
</evidence>
<name>A0A131ZBG6_RHIAP</name>
<dbReference type="EMBL" id="GEDV01000721">
    <property type="protein sequence ID" value="JAP87836.1"/>
    <property type="molecule type" value="Transcribed_RNA"/>
</dbReference>
<dbReference type="AlphaFoldDB" id="A0A131ZBG6"/>
<sequence>NKLPDSSTEPSRKEELHVLLLLKVHLSAETCPSTSSSPSSQGSRCRMMRHALLTALLALLAALTRHTSSAQGGYYPGASIKGTKGGGYYPTPYPYPSPSPIYPTPPVSLPFIARGTLTIMQQNPGWYGGSSNDYYQQQQVIPPFGSSMGTSANI</sequence>